<comment type="function">
    <text evidence="1">Catalyzes the reversible oxidation of 3-phospho-D-glycerate to 3-phosphonooxypyruvate, the first step of the phosphorylated L-serine biosynthesis pathway. Also catalyzes the reversible oxidation of 2-hydroxyglutarate to 2-oxoglutarate.</text>
</comment>
<keyword evidence="5 9" id="KW-0560">Oxidoreductase</keyword>
<dbReference type="EMBL" id="CADCVP010000241">
    <property type="protein sequence ID" value="CAA9506824.1"/>
    <property type="molecule type" value="Genomic_DNA"/>
</dbReference>
<comment type="similarity">
    <text evidence="3 9">Belongs to the D-isomer specific 2-hydroxyacid dehydrogenase family.</text>
</comment>
<dbReference type="InterPro" id="IPR006140">
    <property type="entry name" value="D-isomer_DH_NAD-bd"/>
</dbReference>
<evidence type="ECO:0000256" key="5">
    <source>
        <dbReference type="ARBA" id="ARBA00023002"/>
    </source>
</evidence>
<dbReference type="GO" id="GO:0006564">
    <property type="term" value="P:L-serine biosynthetic process"/>
    <property type="evidence" value="ECO:0007669"/>
    <property type="project" value="UniProtKB-UniRule"/>
</dbReference>
<keyword evidence="9" id="KW-0028">Amino-acid biosynthesis</keyword>
<dbReference type="Gene3D" id="3.30.70.260">
    <property type="match status" value="1"/>
</dbReference>
<dbReference type="Gene3D" id="3.30.1330.90">
    <property type="entry name" value="D-3-phosphoglycerate dehydrogenase, domain 3"/>
    <property type="match status" value="1"/>
</dbReference>
<dbReference type="AlphaFoldDB" id="A0A6J4SW23"/>
<evidence type="ECO:0000256" key="4">
    <source>
        <dbReference type="ARBA" id="ARBA00021582"/>
    </source>
</evidence>
<dbReference type="FunFam" id="3.40.50.720:FF:000021">
    <property type="entry name" value="D-3-phosphoglycerate dehydrogenase"/>
    <property type="match status" value="1"/>
</dbReference>
<reference evidence="14" key="1">
    <citation type="submission" date="2020-02" db="EMBL/GenBank/DDBJ databases">
        <authorList>
            <person name="Meier V. D."/>
        </authorList>
    </citation>
    <scope>NUCLEOTIDE SEQUENCE</scope>
    <source>
        <strain evidence="14">AVDCRST_MAG69</strain>
    </source>
</reference>
<dbReference type="GO" id="GO:0004617">
    <property type="term" value="F:phosphoglycerate dehydrogenase activity"/>
    <property type="evidence" value="ECO:0007669"/>
    <property type="project" value="UniProtKB-UniRule"/>
</dbReference>
<gene>
    <name evidence="14" type="ORF">AVDCRST_MAG69-2248</name>
</gene>
<dbReference type="InterPro" id="IPR029753">
    <property type="entry name" value="D-isomer_DH_CS"/>
</dbReference>
<dbReference type="GO" id="GO:0051287">
    <property type="term" value="F:NAD binding"/>
    <property type="evidence" value="ECO:0007669"/>
    <property type="project" value="UniProtKB-UniRule"/>
</dbReference>
<keyword evidence="9" id="KW-0718">Serine biosynthesis</keyword>
<evidence type="ECO:0000259" key="10">
    <source>
        <dbReference type="Pfam" id="PF00389"/>
    </source>
</evidence>
<sequence length="542" mass="57440">MSAEPQRVLVAEEIAEAGVAMLRRSFRVDLGTGWTPEELASRIGDYDAILIRSATKLDAELIERGARLKVIGRAGIGVDNVDVAAATRRGIIVANAPQSNIVAAAEHTIALMLALARNIPQAHASLTQGRWERSRFGGVEVYEKTLGVLGFGRIGQLVAARARGFGMHVLAFDPFVSAERFRELGAEQAASAADLYERADFITVHLPRTPETRGWLNAEAFAQMKPGVRVINCARGELVDDAALQAAIDSGRVAGAALDVFQTEPITEHPLFGYPNVVVTPHLGASTTEAQDRAGIQTAEQVVAALTGGVVSTAVNIPAVSPEDMEVVGPFLPLCARLGRLGRGLGEGPGIDGVEIEYIGRIAERDTRLLTIAVLDGLLAGSTEEEVNLVNAPALARERGIEVSETRKAQSRDYQDVIRVTVTGAGETVSVSGTTLGPRHQPHLVAAWGQRLDLQLDQDHVALFRYVDVPGMIGRVGSEFGGAGVNIVSATVSRHESDRDGSREATAVMGLTTDRPVPAAVIDTIVASDGFLTGRSVSFAPV</sequence>
<feature type="domain" description="D-isomer specific 2-hydroxyacid dehydrogenase catalytic" evidence="10">
    <location>
        <begin position="8"/>
        <end position="316"/>
    </location>
</feature>
<dbReference type="InterPro" id="IPR036291">
    <property type="entry name" value="NAD(P)-bd_dom_sf"/>
</dbReference>
<evidence type="ECO:0000259" key="12">
    <source>
        <dbReference type="Pfam" id="PF02826"/>
    </source>
</evidence>
<dbReference type="Pfam" id="PF00389">
    <property type="entry name" value="2-Hacid_dh"/>
    <property type="match status" value="1"/>
</dbReference>
<dbReference type="CDD" id="cd12173">
    <property type="entry name" value="PGDH_4"/>
    <property type="match status" value="1"/>
</dbReference>
<feature type="domain" description="D-3-phosphoglycerate dehydrogenase ASB" evidence="13">
    <location>
        <begin position="328"/>
        <end position="444"/>
    </location>
</feature>
<dbReference type="PROSITE" id="PS00671">
    <property type="entry name" value="D_2_HYDROXYACID_DH_3"/>
    <property type="match status" value="1"/>
</dbReference>
<evidence type="ECO:0000256" key="6">
    <source>
        <dbReference type="ARBA" id="ARBA00023027"/>
    </source>
</evidence>
<dbReference type="SUPFAM" id="SSF143548">
    <property type="entry name" value="Serine metabolism enzymes domain"/>
    <property type="match status" value="1"/>
</dbReference>
<dbReference type="UniPathway" id="UPA00135">
    <property type="reaction ID" value="UER00196"/>
</dbReference>
<dbReference type="InterPro" id="IPR002912">
    <property type="entry name" value="ACT_dom"/>
</dbReference>
<evidence type="ECO:0000256" key="7">
    <source>
        <dbReference type="ARBA" id="ARBA00048126"/>
    </source>
</evidence>
<dbReference type="PANTHER" id="PTHR42938">
    <property type="entry name" value="FORMATE DEHYDROGENASE 1"/>
    <property type="match status" value="1"/>
</dbReference>
<feature type="domain" description="ACT" evidence="11">
    <location>
        <begin position="461"/>
        <end position="522"/>
    </location>
</feature>
<dbReference type="NCBIfam" id="TIGR01327">
    <property type="entry name" value="PGDH"/>
    <property type="match status" value="1"/>
</dbReference>
<evidence type="ECO:0000256" key="3">
    <source>
        <dbReference type="ARBA" id="ARBA00005854"/>
    </source>
</evidence>
<feature type="domain" description="D-isomer specific 2-hydroxyacid dehydrogenase NAD-binding" evidence="12">
    <location>
        <begin position="109"/>
        <end position="284"/>
    </location>
</feature>
<evidence type="ECO:0000256" key="2">
    <source>
        <dbReference type="ARBA" id="ARBA00005216"/>
    </source>
</evidence>
<evidence type="ECO:0000256" key="9">
    <source>
        <dbReference type="RuleBase" id="RU363003"/>
    </source>
</evidence>
<dbReference type="Gene3D" id="3.40.50.720">
    <property type="entry name" value="NAD(P)-binding Rossmann-like Domain"/>
    <property type="match status" value="2"/>
</dbReference>
<dbReference type="InterPro" id="IPR029752">
    <property type="entry name" value="D-isomer_DH_CS1"/>
</dbReference>
<evidence type="ECO:0000256" key="1">
    <source>
        <dbReference type="ARBA" id="ARBA00003800"/>
    </source>
</evidence>
<dbReference type="FunFam" id="3.30.1330.90:FF:000003">
    <property type="entry name" value="D-3-phosphoglycerate dehydrogenase"/>
    <property type="match status" value="1"/>
</dbReference>
<organism evidence="14">
    <name type="scientific">uncultured Solirubrobacteraceae bacterium</name>
    <dbReference type="NCBI Taxonomy" id="1162706"/>
    <lineage>
        <taxon>Bacteria</taxon>
        <taxon>Bacillati</taxon>
        <taxon>Actinomycetota</taxon>
        <taxon>Thermoleophilia</taxon>
        <taxon>Solirubrobacterales</taxon>
        <taxon>Solirubrobacteraceae</taxon>
        <taxon>environmental samples</taxon>
    </lineage>
</organism>
<dbReference type="InterPro" id="IPR045626">
    <property type="entry name" value="PGDH_ASB_dom"/>
</dbReference>
<dbReference type="InterPro" id="IPR045865">
    <property type="entry name" value="ACT-like_dom_sf"/>
</dbReference>
<proteinExistence type="inferred from homology"/>
<keyword evidence="6 9" id="KW-0520">NAD</keyword>
<evidence type="ECO:0000259" key="13">
    <source>
        <dbReference type="Pfam" id="PF19304"/>
    </source>
</evidence>
<dbReference type="Pfam" id="PF01842">
    <property type="entry name" value="ACT"/>
    <property type="match status" value="1"/>
</dbReference>
<dbReference type="SUPFAM" id="SSF55021">
    <property type="entry name" value="ACT-like"/>
    <property type="match status" value="1"/>
</dbReference>
<dbReference type="SUPFAM" id="SSF51735">
    <property type="entry name" value="NAD(P)-binding Rossmann-fold domains"/>
    <property type="match status" value="1"/>
</dbReference>
<dbReference type="InterPro" id="IPR006236">
    <property type="entry name" value="PGDH"/>
</dbReference>
<dbReference type="PROSITE" id="PS00065">
    <property type="entry name" value="D_2_HYDROXYACID_DH_1"/>
    <property type="match status" value="1"/>
</dbReference>
<evidence type="ECO:0000313" key="14">
    <source>
        <dbReference type="EMBL" id="CAA9506824.1"/>
    </source>
</evidence>
<dbReference type="EC" id="1.1.1.95" evidence="9"/>
<dbReference type="InterPro" id="IPR006139">
    <property type="entry name" value="D-isomer_2_OHA_DH_cat_dom"/>
</dbReference>
<evidence type="ECO:0000256" key="8">
    <source>
        <dbReference type="ARBA" id="ARBA00048731"/>
    </source>
</evidence>
<comment type="pathway">
    <text evidence="2 9">Amino-acid biosynthesis; L-serine biosynthesis; L-serine from 3-phospho-D-glycerate: step 1/3.</text>
</comment>
<evidence type="ECO:0000259" key="11">
    <source>
        <dbReference type="Pfam" id="PF01842"/>
    </source>
</evidence>
<name>A0A6J4SW23_9ACTN</name>
<comment type="catalytic activity">
    <reaction evidence="7">
        <text>(R)-2-hydroxyglutarate + NAD(+) = 2-oxoglutarate + NADH + H(+)</text>
        <dbReference type="Rhea" id="RHEA:49612"/>
        <dbReference type="ChEBI" id="CHEBI:15378"/>
        <dbReference type="ChEBI" id="CHEBI:15801"/>
        <dbReference type="ChEBI" id="CHEBI:16810"/>
        <dbReference type="ChEBI" id="CHEBI:57540"/>
        <dbReference type="ChEBI" id="CHEBI:57945"/>
        <dbReference type="EC" id="1.1.1.399"/>
    </reaction>
</comment>
<protein>
    <recommendedName>
        <fullName evidence="4 9">D-3-phosphoglycerate dehydrogenase</fullName>
        <ecNumber evidence="9">1.1.1.95</ecNumber>
    </recommendedName>
</protein>
<dbReference type="Pfam" id="PF02826">
    <property type="entry name" value="2-Hacid_dh_C"/>
    <property type="match status" value="1"/>
</dbReference>
<dbReference type="SUPFAM" id="SSF52283">
    <property type="entry name" value="Formate/glycerate dehydrogenase catalytic domain-like"/>
    <property type="match status" value="1"/>
</dbReference>
<dbReference type="InterPro" id="IPR029009">
    <property type="entry name" value="ASB_dom_sf"/>
</dbReference>
<dbReference type="PANTHER" id="PTHR42938:SF47">
    <property type="entry name" value="HYDROXYPYRUVATE REDUCTASE"/>
    <property type="match status" value="1"/>
</dbReference>
<accession>A0A6J4SW23</accession>
<dbReference type="Pfam" id="PF19304">
    <property type="entry name" value="PGDH_inter"/>
    <property type="match status" value="1"/>
</dbReference>
<comment type="catalytic activity">
    <reaction evidence="8 9">
        <text>(2R)-3-phosphoglycerate + NAD(+) = 3-phosphooxypyruvate + NADH + H(+)</text>
        <dbReference type="Rhea" id="RHEA:12641"/>
        <dbReference type="ChEBI" id="CHEBI:15378"/>
        <dbReference type="ChEBI" id="CHEBI:18110"/>
        <dbReference type="ChEBI" id="CHEBI:57540"/>
        <dbReference type="ChEBI" id="CHEBI:57945"/>
        <dbReference type="ChEBI" id="CHEBI:58272"/>
        <dbReference type="EC" id="1.1.1.95"/>
    </reaction>
</comment>